<dbReference type="EMBL" id="CP041405">
    <property type="protein sequence ID" value="QDM43137.1"/>
    <property type="molecule type" value="Genomic_DNA"/>
</dbReference>
<evidence type="ECO:0000313" key="8">
    <source>
        <dbReference type="Proteomes" id="UP001209276"/>
    </source>
</evidence>
<feature type="transmembrane region" description="Helical" evidence="3">
    <location>
        <begin position="65"/>
        <end position="83"/>
    </location>
</feature>
<gene>
    <name evidence="6" type="ORF">FLT43_06185</name>
    <name evidence="5" type="ORF">M5W83_19210</name>
</gene>
<evidence type="ECO:0000313" key="5">
    <source>
        <dbReference type="EMBL" id="MCY9609280.1"/>
    </source>
</evidence>
<dbReference type="Proteomes" id="UP001209276">
    <property type="component" value="Unassembled WGS sequence"/>
</dbReference>
<protein>
    <submittedName>
        <fullName evidence="6">EamA family transporter</fullName>
    </submittedName>
</protein>
<feature type="domain" description="EamA" evidence="4">
    <location>
        <begin position="13"/>
        <end position="106"/>
    </location>
</feature>
<comment type="subcellular location">
    <subcellularLocation>
        <location evidence="1">Endomembrane system</location>
        <topology evidence="1">Multi-pass membrane protein</topology>
    </subcellularLocation>
</comment>
<dbReference type="RefSeq" id="WP_087442534.1">
    <property type="nucleotide sequence ID" value="NZ_CABMNB010000025.1"/>
</dbReference>
<dbReference type="Gene3D" id="1.10.3730.20">
    <property type="match status" value="1"/>
</dbReference>
<feature type="transmembrane region" description="Helical" evidence="3">
    <location>
        <begin position="34"/>
        <end position="53"/>
    </location>
</feature>
<dbReference type="GeneID" id="76995565"/>
<accession>A0AAJ1G6F8</accession>
<proteinExistence type="inferred from homology"/>
<dbReference type="InterPro" id="IPR000620">
    <property type="entry name" value="EamA_dom"/>
</dbReference>
<evidence type="ECO:0000313" key="6">
    <source>
        <dbReference type="EMBL" id="QDM43137.1"/>
    </source>
</evidence>
<keyword evidence="3" id="KW-0472">Membrane</keyword>
<dbReference type="Pfam" id="PF00892">
    <property type="entry name" value="EamA"/>
    <property type="match status" value="1"/>
</dbReference>
<dbReference type="SUPFAM" id="SSF103481">
    <property type="entry name" value="Multidrug resistance efflux transporter EmrE"/>
    <property type="match status" value="1"/>
</dbReference>
<name>A0AAJ1G6F8_PANTH</name>
<keyword evidence="8" id="KW-1185">Reference proteome</keyword>
<reference evidence="5 8" key="2">
    <citation type="submission" date="2022-05" db="EMBL/GenBank/DDBJ databases">
        <title>Genome Sequencing of Bee-Associated Microbes.</title>
        <authorList>
            <person name="Dunlap C."/>
        </authorList>
    </citation>
    <scope>NUCLEOTIDE SEQUENCE [LARGE SCALE GENOMIC DNA]</scope>
    <source>
        <strain evidence="5 8">NRRL B-14613</strain>
    </source>
</reference>
<reference evidence="6 7" key="1">
    <citation type="submission" date="2019-07" db="EMBL/GenBank/DDBJ databases">
        <title>Paenibacillus thiaminolyticus NRRL B-4156.</title>
        <authorList>
            <person name="Hehnly C."/>
            <person name="Zhang L."/>
        </authorList>
    </citation>
    <scope>NUCLEOTIDE SEQUENCE [LARGE SCALE GENOMIC DNA]</scope>
    <source>
        <strain evidence="6 7">NRRL B-4156</strain>
    </source>
</reference>
<evidence type="ECO:0000256" key="1">
    <source>
        <dbReference type="ARBA" id="ARBA00004127"/>
    </source>
</evidence>
<dbReference type="InterPro" id="IPR037185">
    <property type="entry name" value="EmrE-like"/>
</dbReference>
<dbReference type="EMBL" id="JAMDMM010000037">
    <property type="protein sequence ID" value="MCY9609280.1"/>
    <property type="molecule type" value="Genomic_DNA"/>
</dbReference>
<comment type="similarity">
    <text evidence="2">Belongs to the EamA transporter family.</text>
</comment>
<evidence type="ECO:0000259" key="4">
    <source>
        <dbReference type="Pfam" id="PF00892"/>
    </source>
</evidence>
<evidence type="ECO:0000256" key="2">
    <source>
        <dbReference type="ARBA" id="ARBA00007362"/>
    </source>
</evidence>
<feature type="transmembrane region" description="Helical" evidence="3">
    <location>
        <begin position="89"/>
        <end position="107"/>
    </location>
</feature>
<keyword evidence="3" id="KW-0812">Transmembrane</keyword>
<dbReference type="GO" id="GO:0016020">
    <property type="term" value="C:membrane"/>
    <property type="evidence" value="ECO:0007669"/>
    <property type="project" value="InterPro"/>
</dbReference>
<dbReference type="AlphaFoldDB" id="A0AAJ1G6F8"/>
<evidence type="ECO:0000256" key="3">
    <source>
        <dbReference type="SAM" id="Phobius"/>
    </source>
</evidence>
<organism evidence="6 7">
    <name type="scientific">Paenibacillus thiaminolyticus</name>
    <name type="common">Bacillus thiaminolyticus</name>
    <dbReference type="NCBI Taxonomy" id="49283"/>
    <lineage>
        <taxon>Bacteria</taxon>
        <taxon>Bacillati</taxon>
        <taxon>Bacillota</taxon>
        <taxon>Bacilli</taxon>
        <taxon>Bacillales</taxon>
        <taxon>Paenibacillaceae</taxon>
        <taxon>Paenibacillus</taxon>
    </lineage>
</organism>
<evidence type="ECO:0000313" key="7">
    <source>
        <dbReference type="Proteomes" id="UP000315377"/>
    </source>
</evidence>
<keyword evidence="3" id="KW-1133">Transmembrane helix</keyword>
<sequence>MELLKSKHAGKALMIMSAWCTATGQLFWKWGVDNLLYLGIGFVFYGIGAVLMIKSLSLEKLSVAYPLMACSYIFALLYGGLLLGETVNLQKGIAVLLLIIGVACISYEK</sequence>
<dbReference type="Proteomes" id="UP000315377">
    <property type="component" value="Chromosome"/>
</dbReference>